<comment type="caution">
    <text evidence="1">The sequence shown here is derived from an EMBL/GenBank/DDBJ whole genome shotgun (WGS) entry which is preliminary data.</text>
</comment>
<sequence length="61" mass="6957">MEQISFHDLPGAAQRRLVHGTLSGVKRFFSDPAQWEAYAAWHVKRYGRPPERGFGCPESKV</sequence>
<accession>A0A1Y4L7S3</accession>
<proteinExistence type="predicted"/>
<reference evidence="2" key="1">
    <citation type="submission" date="2017-04" db="EMBL/GenBank/DDBJ databases">
        <title>Function of individual gut microbiota members based on whole genome sequencing of pure cultures obtained from chicken caecum.</title>
        <authorList>
            <person name="Medvecky M."/>
            <person name="Cejkova D."/>
            <person name="Polansky O."/>
            <person name="Karasova D."/>
            <person name="Kubasova T."/>
            <person name="Cizek A."/>
            <person name="Rychlik I."/>
        </authorList>
    </citation>
    <scope>NUCLEOTIDE SEQUENCE [LARGE SCALE GENOMIC DNA]</scope>
    <source>
        <strain evidence="2">An180</strain>
    </source>
</reference>
<evidence type="ECO:0000313" key="2">
    <source>
        <dbReference type="Proteomes" id="UP000195897"/>
    </source>
</evidence>
<dbReference type="Proteomes" id="UP000195897">
    <property type="component" value="Unassembled WGS sequence"/>
</dbReference>
<evidence type="ECO:0000313" key="1">
    <source>
        <dbReference type="EMBL" id="OUP52786.1"/>
    </source>
</evidence>
<gene>
    <name evidence="1" type="ORF">B5F17_07325</name>
</gene>
<dbReference type="AlphaFoldDB" id="A0A1Y4L7S3"/>
<dbReference type="RefSeq" id="WP_087372478.1">
    <property type="nucleotide sequence ID" value="NZ_NFKK01000007.1"/>
</dbReference>
<name>A0A1Y4L7S3_9FIRM</name>
<organism evidence="1 2">
    <name type="scientific">Butyricicoccus pullicaecorum</name>
    <dbReference type="NCBI Taxonomy" id="501571"/>
    <lineage>
        <taxon>Bacteria</taxon>
        <taxon>Bacillati</taxon>
        <taxon>Bacillota</taxon>
        <taxon>Clostridia</taxon>
        <taxon>Eubacteriales</taxon>
        <taxon>Butyricicoccaceae</taxon>
        <taxon>Butyricicoccus</taxon>
    </lineage>
</organism>
<dbReference type="EMBL" id="NFKK01000007">
    <property type="protein sequence ID" value="OUP52786.1"/>
    <property type="molecule type" value="Genomic_DNA"/>
</dbReference>
<protein>
    <submittedName>
        <fullName evidence="1">Uncharacterized protein</fullName>
    </submittedName>
</protein>